<dbReference type="Pfam" id="PF24400">
    <property type="entry name" value="DUF7544"/>
    <property type="match status" value="1"/>
</dbReference>
<sequence>MSLHAVDEIERAFGVTREFLTPIDVRRWLKLAFVVFFVGGGVSFPSAQFNASAPSEEIPAGDVPGSLPNGLADALPADPLLIVVALVGAGVLLGAVFAFVAAVMEFVLIESLRTGEVSIRRHWRRRWRQGLRLFGFRVAVGLPMLALVLGWLALVFVPLLTGRDLGVPFVAFLAGIPVLLVGGVVYGLVSGFTTTLVVPLMIRFDSGVLAAWRRLWESIRAAWTQYLAYAVVAFLLTVAVGLVASIAVGIVAVLLAVPFVVVALIAHVTVSLSSTVGLVVLVGLVLVFGATMLVISALAQVPVVTYLRYYALLVLGGIDESFDLVSERREVVAGE</sequence>
<organism evidence="2 3">
    <name type="scientific">Halorubrum rubrum</name>
    <dbReference type="NCBI Taxonomy" id="1126240"/>
    <lineage>
        <taxon>Archaea</taxon>
        <taxon>Methanobacteriati</taxon>
        <taxon>Methanobacteriota</taxon>
        <taxon>Stenosarchaea group</taxon>
        <taxon>Halobacteria</taxon>
        <taxon>Halobacteriales</taxon>
        <taxon>Haloferacaceae</taxon>
        <taxon>Halorubrum</taxon>
    </lineage>
</organism>
<reference evidence="2 3" key="1">
    <citation type="journal article" date="2019" name="Int. J. Syst. Evol. Microbiol.">
        <title>The Global Catalogue of Microorganisms (GCM) 10K type strain sequencing project: providing services to taxonomists for standard genome sequencing and annotation.</title>
        <authorList>
            <consortium name="The Broad Institute Genomics Platform"/>
            <consortium name="The Broad Institute Genome Sequencing Center for Infectious Disease"/>
            <person name="Wu L."/>
            <person name="Ma J."/>
        </authorList>
    </citation>
    <scope>NUCLEOTIDE SEQUENCE [LARGE SCALE GENOMIC DNA]</scope>
    <source>
        <strain evidence="2 3">CGMCC 1.12124</strain>
    </source>
</reference>
<feature type="transmembrane region" description="Helical" evidence="1">
    <location>
        <begin position="130"/>
        <end position="157"/>
    </location>
</feature>
<keyword evidence="1" id="KW-0472">Membrane</keyword>
<accession>A0ABD5QYQ1</accession>
<feature type="transmembrane region" description="Helical" evidence="1">
    <location>
        <begin position="28"/>
        <end position="47"/>
    </location>
</feature>
<protein>
    <recommendedName>
        <fullName evidence="4">Glycerophosphoryl diester phosphodiesterase membrane domain-containing protein</fullName>
    </recommendedName>
</protein>
<evidence type="ECO:0000313" key="2">
    <source>
        <dbReference type="EMBL" id="MFC5277799.1"/>
    </source>
</evidence>
<dbReference type="InterPro" id="IPR055966">
    <property type="entry name" value="DUF7544"/>
</dbReference>
<feature type="transmembrane region" description="Helical" evidence="1">
    <location>
        <begin position="223"/>
        <end position="240"/>
    </location>
</feature>
<gene>
    <name evidence="2" type="ORF">ACFPM1_03315</name>
</gene>
<dbReference type="AlphaFoldDB" id="A0ABD5QYQ1"/>
<feature type="transmembrane region" description="Helical" evidence="1">
    <location>
        <begin position="169"/>
        <end position="202"/>
    </location>
</feature>
<name>A0ABD5QYQ1_9EURY</name>
<comment type="caution">
    <text evidence="2">The sequence shown here is derived from an EMBL/GenBank/DDBJ whole genome shotgun (WGS) entry which is preliminary data.</text>
</comment>
<keyword evidence="1" id="KW-1133">Transmembrane helix</keyword>
<dbReference type="EMBL" id="JBHSKY010000003">
    <property type="protein sequence ID" value="MFC5277799.1"/>
    <property type="molecule type" value="Genomic_DNA"/>
</dbReference>
<feature type="transmembrane region" description="Helical" evidence="1">
    <location>
        <begin position="80"/>
        <end position="109"/>
    </location>
</feature>
<evidence type="ECO:0008006" key="4">
    <source>
        <dbReference type="Google" id="ProtNLM"/>
    </source>
</evidence>
<proteinExistence type="predicted"/>
<evidence type="ECO:0000256" key="1">
    <source>
        <dbReference type="SAM" id="Phobius"/>
    </source>
</evidence>
<dbReference type="RefSeq" id="WP_256412320.1">
    <property type="nucleotide sequence ID" value="NZ_JANHDM010000009.1"/>
</dbReference>
<dbReference type="Proteomes" id="UP001596118">
    <property type="component" value="Unassembled WGS sequence"/>
</dbReference>
<feature type="transmembrane region" description="Helical" evidence="1">
    <location>
        <begin position="278"/>
        <end position="299"/>
    </location>
</feature>
<evidence type="ECO:0000313" key="3">
    <source>
        <dbReference type="Proteomes" id="UP001596118"/>
    </source>
</evidence>
<feature type="transmembrane region" description="Helical" evidence="1">
    <location>
        <begin position="246"/>
        <end position="266"/>
    </location>
</feature>
<keyword evidence="3" id="KW-1185">Reference proteome</keyword>
<keyword evidence="1" id="KW-0812">Transmembrane</keyword>